<protein>
    <submittedName>
        <fullName evidence="9">Long-chain fatty acid transporter</fullName>
    </submittedName>
</protein>
<keyword evidence="6" id="KW-0472">Membrane</keyword>
<evidence type="ECO:0000313" key="9">
    <source>
        <dbReference type="EMBL" id="NGO64293.1"/>
    </source>
</evidence>
<dbReference type="Gene3D" id="2.40.160.60">
    <property type="entry name" value="Outer membrane protein transport protein (OMPP1/FadL/TodX)"/>
    <property type="match status" value="1"/>
</dbReference>
<dbReference type="AlphaFoldDB" id="A0A6M1RZX5"/>
<dbReference type="PANTHER" id="PTHR35093">
    <property type="entry name" value="OUTER MEMBRANE PROTEIN NMB0088-RELATED"/>
    <property type="match status" value="1"/>
</dbReference>
<evidence type="ECO:0000256" key="7">
    <source>
        <dbReference type="ARBA" id="ARBA00023237"/>
    </source>
</evidence>
<evidence type="ECO:0000256" key="3">
    <source>
        <dbReference type="ARBA" id="ARBA00022452"/>
    </source>
</evidence>
<keyword evidence="7" id="KW-0998">Cell outer membrane</keyword>
<evidence type="ECO:0000256" key="4">
    <source>
        <dbReference type="ARBA" id="ARBA00022692"/>
    </source>
</evidence>
<keyword evidence="5 8" id="KW-0732">Signal</keyword>
<evidence type="ECO:0000256" key="6">
    <source>
        <dbReference type="ARBA" id="ARBA00023136"/>
    </source>
</evidence>
<evidence type="ECO:0000256" key="2">
    <source>
        <dbReference type="ARBA" id="ARBA00008163"/>
    </source>
</evidence>
<feature type="signal peptide" evidence="8">
    <location>
        <begin position="1"/>
        <end position="25"/>
    </location>
</feature>
<proteinExistence type="inferred from homology"/>
<keyword evidence="4" id="KW-0812">Transmembrane</keyword>
<dbReference type="GO" id="GO:0009279">
    <property type="term" value="C:cell outer membrane"/>
    <property type="evidence" value="ECO:0007669"/>
    <property type="project" value="UniProtKB-SubCell"/>
</dbReference>
<dbReference type="Pfam" id="PF03349">
    <property type="entry name" value="Toluene_X"/>
    <property type="match status" value="1"/>
</dbReference>
<dbReference type="SUPFAM" id="SSF56935">
    <property type="entry name" value="Porins"/>
    <property type="match status" value="1"/>
</dbReference>
<dbReference type="Proteomes" id="UP000477849">
    <property type="component" value="Unassembled WGS sequence"/>
</dbReference>
<dbReference type="InterPro" id="IPR005017">
    <property type="entry name" value="OMPP1/FadL/TodX"/>
</dbReference>
<keyword evidence="3" id="KW-1134">Transmembrane beta strand</keyword>
<gene>
    <name evidence="9" type="ORF">G6N76_11475</name>
</gene>
<sequence length="390" mass="41687">MATKFMKRTLLCLLGATAFAGVANAGGFSRGEADTDILYEDGTVVIRTGATWVSPQREFETTGGVANDDGVFSDNYWIPSVAMKVKLHDRLACAFTYTQPFGADSNYGPDAQVAALLNGNNPYGYKGFDSNEYAATCDVNFEAGRGVLHVLGGGFIQDFSYTAHNVSNDYNALLPPAAQNMGGTLQLDDSGSYGYRLGAAYEIKEYALRVQLMYRSQIDHETDSGSYDLDIAPISRIASGYGSLPQSLKLSVQSGVAPGWLVYGSVKWTDWSVLKALNYTVAGTPYEDIYNWQDGWTIQAGVAHAFTEKVAGTINLTWDKGVGTGADIMTDTWTLAAGTAIKAGPGELRFGAGISYMTAGSQSLAKGATYNATADGDWAYAVSGSYRISF</sequence>
<evidence type="ECO:0000256" key="8">
    <source>
        <dbReference type="SAM" id="SignalP"/>
    </source>
</evidence>
<feature type="chain" id="PRO_5027004852" evidence="8">
    <location>
        <begin position="26"/>
        <end position="390"/>
    </location>
</feature>
<comment type="subcellular location">
    <subcellularLocation>
        <location evidence="1">Cell outer membrane</location>
        <topology evidence="1">Multi-pass membrane protein</topology>
    </subcellularLocation>
</comment>
<dbReference type="GO" id="GO:0015483">
    <property type="term" value="F:long-chain fatty acid transporting porin activity"/>
    <property type="evidence" value="ECO:0007669"/>
    <property type="project" value="TreeGrafter"/>
</dbReference>
<reference evidence="9 10" key="1">
    <citation type="submission" date="2020-02" db="EMBL/GenBank/DDBJ databases">
        <title>Genome sequence of the type strain CCBAU10050 of Rhizobium daejeonense.</title>
        <authorList>
            <person name="Gao J."/>
            <person name="Sun J."/>
        </authorList>
    </citation>
    <scope>NUCLEOTIDE SEQUENCE [LARGE SCALE GENOMIC DNA]</scope>
    <source>
        <strain evidence="9 10">CCBAU10050</strain>
    </source>
</reference>
<comment type="caution">
    <text evidence="9">The sequence shown here is derived from an EMBL/GenBank/DDBJ whole genome shotgun (WGS) entry which is preliminary data.</text>
</comment>
<organism evidence="9 10">
    <name type="scientific">Rhizobium daejeonense</name>
    <dbReference type="NCBI Taxonomy" id="240521"/>
    <lineage>
        <taxon>Bacteria</taxon>
        <taxon>Pseudomonadati</taxon>
        <taxon>Pseudomonadota</taxon>
        <taxon>Alphaproteobacteria</taxon>
        <taxon>Hyphomicrobiales</taxon>
        <taxon>Rhizobiaceae</taxon>
        <taxon>Rhizobium/Agrobacterium group</taxon>
        <taxon>Rhizobium</taxon>
    </lineage>
</organism>
<dbReference type="EMBL" id="JAAKZH010000003">
    <property type="protein sequence ID" value="NGO64293.1"/>
    <property type="molecule type" value="Genomic_DNA"/>
</dbReference>
<dbReference type="PANTHER" id="PTHR35093:SF8">
    <property type="entry name" value="OUTER MEMBRANE PROTEIN NMB0088-RELATED"/>
    <property type="match status" value="1"/>
</dbReference>
<evidence type="ECO:0000256" key="5">
    <source>
        <dbReference type="ARBA" id="ARBA00022729"/>
    </source>
</evidence>
<evidence type="ECO:0000256" key="1">
    <source>
        <dbReference type="ARBA" id="ARBA00004571"/>
    </source>
</evidence>
<evidence type="ECO:0000313" key="10">
    <source>
        <dbReference type="Proteomes" id="UP000477849"/>
    </source>
</evidence>
<keyword evidence="10" id="KW-1185">Reference proteome</keyword>
<comment type="similarity">
    <text evidence="2">Belongs to the OmpP1/FadL family.</text>
</comment>
<accession>A0A6M1RZX5</accession>
<name>A0A6M1RZX5_9HYPH</name>